<name>A0A1Y1I1N0_KLENI</name>
<evidence type="ECO:0000256" key="2">
    <source>
        <dbReference type="SAM" id="MobiDB-lite"/>
    </source>
</evidence>
<evidence type="ECO:0000313" key="3">
    <source>
        <dbReference type="EMBL" id="GAQ84820.1"/>
    </source>
</evidence>
<protein>
    <submittedName>
        <fullName evidence="3">Uncharacterized protein</fullName>
    </submittedName>
</protein>
<keyword evidence="4" id="KW-1185">Reference proteome</keyword>
<dbReference type="Proteomes" id="UP000054558">
    <property type="component" value="Unassembled WGS sequence"/>
</dbReference>
<proteinExistence type="predicted"/>
<dbReference type="EMBL" id="DF237156">
    <property type="protein sequence ID" value="GAQ84820.1"/>
    <property type="molecule type" value="Genomic_DNA"/>
</dbReference>
<feature type="coiled-coil region" evidence="1">
    <location>
        <begin position="105"/>
        <end position="153"/>
    </location>
</feature>
<organism evidence="3 4">
    <name type="scientific">Klebsormidium nitens</name>
    <name type="common">Green alga</name>
    <name type="synonym">Ulothrix nitens</name>
    <dbReference type="NCBI Taxonomy" id="105231"/>
    <lineage>
        <taxon>Eukaryota</taxon>
        <taxon>Viridiplantae</taxon>
        <taxon>Streptophyta</taxon>
        <taxon>Klebsormidiophyceae</taxon>
        <taxon>Klebsormidiales</taxon>
        <taxon>Klebsormidiaceae</taxon>
        <taxon>Klebsormidium</taxon>
    </lineage>
</organism>
<reference evidence="3 4" key="1">
    <citation type="journal article" date="2014" name="Nat. Commun.">
        <title>Klebsormidium flaccidum genome reveals primary factors for plant terrestrial adaptation.</title>
        <authorList>
            <person name="Hori K."/>
            <person name="Maruyama F."/>
            <person name="Fujisawa T."/>
            <person name="Togashi T."/>
            <person name="Yamamoto N."/>
            <person name="Seo M."/>
            <person name="Sato S."/>
            <person name="Yamada T."/>
            <person name="Mori H."/>
            <person name="Tajima N."/>
            <person name="Moriyama T."/>
            <person name="Ikeuchi M."/>
            <person name="Watanabe M."/>
            <person name="Wada H."/>
            <person name="Kobayashi K."/>
            <person name="Saito M."/>
            <person name="Masuda T."/>
            <person name="Sasaki-Sekimoto Y."/>
            <person name="Mashiguchi K."/>
            <person name="Awai K."/>
            <person name="Shimojima M."/>
            <person name="Masuda S."/>
            <person name="Iwai M."/>
            <person name="Nobusawa T."/>
            <person name="Narise T."/>
            <person name="Kondo S."/>
            <person name="Saito H."/>
            <person name="Sato R."/>
            <person name="Murakawa M."/>
            <person name="Ihara Y."/>
            <person name="Oshima-Yamada Y."/>
            <person name="Ohtaka K."/>
            <person name="Satoh M."/>
            <person name="Sonobe K."/>
            <person name="Ishii M."/>
            <person name="Ohtani R."/>
            <person name="Kanamori-Sato M."/>
            <person name="Honoki R."/>
            <person name="Miyazaki D."/>
            <person name="Mochizuki H."/>
            <person name="Umetsu J."/>
            <person name="Higashi K."/>
            <person name="Shibata D."/>
            <person name="Kamiya Y."/>
            <person name="Sato N."/>
            <person name="Nakamura Y."/>
            <person name="Tabata S."/>
            <person name="Ida S."/>
            <person name="Kurokawa K."/>
            <person name="Ohta H."/>
        </authorList>
    </citation>
    <scope>NUCLEOTIDE SEQUENCE [LARGE SCALE GENOMIC DNA]</scope>
    <source>
        <strain evidence="3 4">NIES-2285</strain>
    </source>
</reference>
<gene>
    <name evidence="3" type="ORF">KFL_002070150</name>
</gene>
<keyword evidence="1" id="KW-0175">Coiled coil</keyword>
<evidence type="ECO:0000256" key="1">
    <source>
        <dbReference type="SAM" id="Coils"/>
    </source>
</evidence>
<feature type="compositionally biased region" description="Basic and acidic residues" evidence="2">
    <location>
        <begin position="14"/>
        <end position="23"/>
    </location>
</feature>
<accession>A0A1Y1I1N0</accession>
<dbReference type="AlphaFoldDB" id="A0A1Y1I1N0"/>
<sequence length="206" mass="22298">MSEKKSPEDSSAGKGKEKEEKKGQQSPTRVNGEGAEETPPTHPAQGATPSPPAARGSAYETGGPSSSAGPTLGPEYAAAFDRLTEAIQHLEQLSLTKTKENAATVDALKRKVADLTQEKAELKEQMETLTQGNDALEENVRELEQALARANGELVYWTDMLRCYHVSDRCCRAKAGPDVPIREGTPTEAELEEKRPCRSCASQYLP</sequence>
<evidence type="ECO:0000313" key="4">
    <source>
        <dbReference type="Proteomes" id="UP000054558"/>
    </source>
</evidence>
<dbReference type="Gene3D" id="6.10.250.1080">
    <property type="match status" value="1"/>
</dbReference>
<feature type="region of interest" description="Disordered" evidence="2">
    <location>
        <begin position="1"/>
        <end position="74"/>
    </location>
</feature>